<dbReference type="PANTHER" id="PTHR36509">
    <property type="entry name" value="BLL3101 PROTEIN"/>
    <property type="match status" value="1"/>
</dbReference>
<dbReference type="AlphaFoldDB" id="A0A0F4TS76"/>
<dbReference type="OrthoDB" id="9777345at2"/>
<dbReference type="InterPro" id="IPR010679">
    <property type="entry name" value="DUF1254"/>
</dbReference>
<comment type="caution">
    <text evidence="4">The sequence shown here is derived from an EMBL/GenBank/DDBJ whole genome shotgun (WGS) entry which is preliminary data.</text>
</comment>
<gene>
    <name evidence="4" type="ORF">VC35_12740</name>
</gene>
<evidence type="ECO:0000313" key="4">
    <source>
        <dbReference type="EMBL" id="KJZ46232.1"/>
    </source>
</evidence>
<dbReference type="PATRIC" id="fig|294.132.peg.1303"/>
<keyword evidence="1" id="KW-0472">Membrane</keyword>
<organism evidence="4 5">
    <name type="scientific">Pseudomonas fluorescens</name>
    <dbReference type="NCBI Taxonomy" id="294"/>
    <lineage>
        <taxon>Bacteria</taxon>
        <taxon>Pseudomonadati</taxon>
        <taxon>Pseudomonadota</taxon>
        <taxon>Gammaproteobacteria</taxon>
        <taxon>Pseudomonadales</taxon>
        <taxon>Pseudomonadaceae</taxon>
        <taxon>Pseudomonas</taxon>
    </lineage>
</organism>
<proteinExistence type="predicted"/>
<evidence type="ECO:0008006" key="6">
    <source>
        <dbReference type="Google" id="ProtNLM"/>
    </source>
</evidence>
<keyword evidence="1" id="KW-0812">Transmembrane</keyword>
<dbReference type="InterPro" id="IPR010621">
    <property type="entry name" value="DUF1214"/>
</dbReference>
<dbReference type="Gene3D" id="2.60.40.1610">
    <property type="entry name" value="Domain of unknown function DUF1254"/>
    <property type="match status" value="1"/>
</dbReference>
<dbReference type="EMBL" id="LACC01000014">
    <property type="protein sequence ID" value="KJZ46232.1"/>
    <property type="molecule type" value="Genomic_DNA"/>
</dbReference>
<dbReference type="SUPFAM" id="SSF160935">
    <property type="entry name" value="VPA0735-like"/>
    <property type="match status" value="1"/>
</dbReference>
<feature type="transmembrane region" description="Helical" evidence="1">
    <location>
        <begin position="48"/>
        <end position="67"/>
    </location>
</feature>
<evidence type="ECO:0000259" key="2">
    <source>
        <dbReference type="Pfam" id="PF06742"/>
    </source>
</evidence>
<name>A0A0F4TS76_PSEFL</name>
<reference evidence="4 5" key="1">
    <citation type="submission" date="2015-03" db="EMBL/GenBank/DDBJ databases">
        <title>Comparative genomics of Pseudomonas insights into diversity of traits involved in vanlence and defense.</title>
        <authorList>
            <person name="Qin Y."/>
        </authorList>
    </citation>
    <scope>NUCLEOTIDE SEQUENCE [LARGE SCALE GENOMIC DNA]</scope>
    <source>
        <strain evidence="4 5">C8</strain>
    </source>
</reference>
<dbReference type="InterPro" id="IPR037050">
    <property type="entry name" value="DUF1254_sf"/>
</dbReference>
<protein>
    <recommendedName>
        <fullName evidence="6">DUF1254 domain-containing protein</fullName>
    </recommendedName>
</protein>
<sequence>MDDLNDVTELFEQRRHLLKGFAVAGLIGGLGALLPGARLLAADNREEQAYQLGLAAYVYGYPLIYFARLRYKRMMEGDPMVGEKHRYGAFIHRRQTVTPAVPGMPQTDTLYSNFWGDLRQEPLLLRIPAIASRYWSVQLCDLFGVGFGVPNHRELTGETLIAMVGPQWQGTLPSEVAKVYRAPSPLVFGVLRLYFTDEADRQQVIALQEHFKLCPLSAYGQPDWQAPPAQVFQPTDVQADALADFKTLQLMLRECPPPQHDGSLLSTFTTIGLGASQPSDFSTLDEDILRGLLRAEIDGRARVTATTKNLPGNLSSNGWLYPLKHIGTYGDDFRYRAGMALLGTVALPISETIYLMYQKDTTGHLLDGSARYRVTFPAGKLPEARAFWSIHLYRYEGYTVIPNPLNRYSVGSRSHLLPSPDGSITLYLQANDPGDDKTANWLPTEAGKPFLMILRGYEPTGDFAALTWPGPFVSRA</sequence>
<evidence type="ECO:0000259" key="3">
    <source>
        <dbReference type="Pfam" id="PF06863"/>
    </source>
</evidence>
<feature type="domain" description="DUF1214" evidence="2">
    <location>
        <begin position="351"/>
        <end position="460"/>
    </location>
</feature>
<dbReference type="Pfam" id="PF06863">
    <property type="entry name" value="DUF1254"/>
    <property type="match status" value="1"/>
</dbReference>
<evidence type="ECO:0000256" key="1">
    <source>
        <dbReference type="SAM" id="Phobius"/>
    </source>
</evidence>
<accession>A0A0F4TS76</accession>
<dbReference type="PANTHER" id="PTHR36509:SF2">
    <property type="entry name" value="BLL3101 PROTEIN"/>
    <property type="match status" value="1"/>
</dbReference>
<dbReference type="InterPro" id="IPR037049">
    <property type="entry name" value="DUF1214_C_sf"/>
</dbReference>
<dbReference type="Proteomes" id="UP000033588">
    <property type="component" value="Unassembled WGS sequence"/>
</dbReference>
<dbReference type="Gene3D" id="2.60.120.600">
    <property type="entry name" value="Domain of unknown function DUF1214, C-terminal domain"/>
    <property type="match status" value="1"/>
</dbReference>
<dbReference type="Pfam" id="PF06742">
    <property type="entry name" value="DUF1214"/>
    <property type="match status" value="1"/>
</dbReference>
<feature type="domain" description="DUF1254" evidence="3">
    <location>
        <begin position="90"/>
        <end position="214"/>
    </location>
</feature>
<evidence type="ECO:0000313" key="5">
    <source>
        <dbReference type="Proteomes" id="UP000033588"/>
    </source>
</evidence>
<feature type="transmembrane region" description="Helical" evidence="1">
    <location>
        <begin position="21"/>
        <end position="42"/>
    </location>
</feature>
<dbReference type="RefSeq" id="WP_046040439.1">
    <property type="nucleotide sequence ID" value="NZ_LACC01000014.1"/>
</dbReference>
<keyword evidence="1" id="KW-1133">Transmembrane helix</keyword>